<comment type="caution">
    <text evidence="3">The sequence shown here is derived from an EMBL/GenBank/DDBJ whole genome shotgun (WGS) entry which is preliminary data.</text>
</comment>
<keyword evidence="1" id="KW-0175">Coiled coil</keyword>
<feature type="coiled-coil region" evidence="1">
    <location>
        <begin position="233"/>
        <end position="265"/>
    </location>
</feature>
<name>A0A4Y2E0D9_ARAVE</name>
<dbReference type="Gene3D" id="1.25.40.570">
    <property type="match status" value="1"/>
</dbReference>
<protein>
    <submittedName>
        <fullName evidence="3">26S proteasome non-ATPase regulatory subunit 11</fullName>
    </submittedName>
</protein>
<gene>
    <name evidence="3" type="primary">Rpn6_0</name>
    <name evidence="3" type="ORF">AVEN_149914_1</name>
</gene>
<sequence>MCAWIWLFISSSPDHTCSTLSCPDRISYSTLSCPDRISCSSLSCPDRISCSSLSCPDCISYCPASILSSNPAFISAIMSNSFSNFSSIDLVKGSVSGIHRKIKYPTSDTKCNEIALPDDVTSLTMGKLALKYAGIDVDAMKAIAAASSKRSLAEFQEALKKYKKQLVDDPIIRAHLDALYDTMLEKNLCRIIEPYSKVQRVNHEFINLYGAIYDLKITKEMRTAATSARAKYMQYLESERSNEKTETKQLKRKALEEEIDFLKQKKMFPQTDIHEINEKAND</sequence>
<evidence type="ECO:0000313" key="4">
    <source>
        <dbReference type="Proteomes" id="UP000499080"/>
    </source>
</evidence>
<evidence type="ECO:0000256" key="1">
    <source>
        <dbReference type="SAM" id="Coils"/>
    </source>
</evidence>
<dbReference type="InterPro" id="IPR050871">
    <property type="entry name" value="26S_Proteasome/COP9_Components"/>
</dbReference>
<dbReference type="OrthoDB" id="1418352at2759"/>
<organism evidence="3 4">
    <name type="scientific">Araneus ventricosus</name>
    <name type="common">Orbweaver spider</name>
    <name type="synonym">Epeira ventricosa</name>
    <dbReference type="NCBI Taxonomy" id="182803"/>
    <lineage>
        <taxon>Eukaryota</taxon>
        <taxon>Metazoa</taxon>
        <taxon>Ecdysozoa</taxon>
        <taxon>Arthropoda</taxon>
        <taxon>Chelicerata</taxon>
        <taxon>Arachnida</taxon>
        <taxon>Araneae</taxon>
        <taxon>Araneomorphae</taxon>
        <taxon>Entelegynae</taxon>
        <taxon>Araneoidea</taxon>
        <taxon>Araneidae</taxon>
        <taxon>Araneus</taxon>
    </lineage>
</organism>
<dbReference type="AlphaFoldDB" id="A0A4Y2E0D9"/>
<proteinExistence type="predicted"/>
<dbReference type="InterPro" id="IPR000717">
    <property type="entry name" value="PCI_dom"/>
</dbReference>
<accession>A0A4Y2E0D9</accession>
<dbReference type="EMBL" id="BGPR01000457">
    <property type="protein sequence ID" value="GBM21345.1"/>
    <property type="molecule type" value="Genomic_DNA"/>
</dbReference>
<keyword evidence="3" id="KW-0647">Proteasome</keyword>
<evidence type="ECO:0000259" key="2">
    <source>
        <dbReference type="Pfam" id="PF01399"/>
    </source>
</evidence>
<keyword evidence="4" id="KW-1185">Reference proteome</keyword>
<dbReference type="PANTHER" id="PTHR10678">
    <property type="entry name" value="26S PROTEASOME NON-ATPASE REGULATORY SUBUNIT 11/COP9 SIGNALOSOME COMPLEX SUBUNIT 2"/>
    <property type="match status" value="1"/>
</dbReference>
<dbReference type="Pfam" id="PF01399">
    <property type="entry name" value="PCI"/>
    <property type="match status" value="1"/>
</dbReference>
<feature type="domain" description="PCI" evidence="2">
    <location>
        <begin position="159"/>
        <end position="198"/>
    </location>
</feature>
<reference evidence="3 4" key="1">
    <citation type="journal article" date="2019" name="Sci. Rep.">
        <title>Orb-weaving spider Araneus ventricosus genome elucidates the spidroin gene catalogue.</title>
        <authorList>
            <person name="Kono N."/>
            <person name="Nakamura H."/>
            <person name="Ohtoshi R."/>
            <person name="Moran D.A.P."/>
            <person name="Shinohara A."/>
            <person name="Yoshida Y."/>
            <person name="Fujiwara M."/>
            <person name="Mori M."/>
            <person name="Tomita M."/>
            <person name="Arakawa K."/>
        </authorList>
    </citation>
    <scope>NUCLEOTIDE SEQUENCE [LARGE SCALE GENOMIC DNA]</scope>
</reference>
<evidence type="ECO:0000313" key="3">
    <source>
        <dbReference type="EMBL" id="GBM21345.1"/>
    </source>
</evidence>
<dbReference type="GO" id="GO:0000502">
    <property type="term" value="C:proteasome complex"/>
    <property type="evidence" value="ECO:0007669"/>
    <property type="project" value="UniProtKB-KW"/>
</dbReference>
<dbReference type="Proteomes" id="UP000499080">
    <property type="component" value="Unassembled WGS sequence"/>
</dbReference>